<comment type="caution">
    <text evidence="1">The sequence shown here is derived from an EMBL/GenBank/DDBJ whole genome shotgun (WGS) entry which is preliminary data.</text>
</comment>
<keyword evidence="2" id="KW-1185">Reference proteome</keyword>
<sequence>MGQGDAKKYPLWNQTRGICLAEEGAVWEGSFCQIKRPVTGRSVVHAFSRNVVFFVELSQTKDAKSSNSLITYDFCCFLSKKPKFHHSLVFSHEFATDRSHGSWRRKMIPSRQLPSQPDTSLLSGSTGDIFCATLYVRLDADNRNQHGGR</sequence>
<reference evidence="1 2" key="2">
    <citation type="journal article" date="2019" name="G3 (Bethesda)">
        <title>Hybrid Assembly of the Genome of the Entomopathogenic Nematode Steinernema carpocapsae Identifies the X-Chromosome.</title>
        <authorList>
            <person name="Serra L."/>
            <person name="Macchietto M."/>
            <person name="Macias-Munoz A."/>
            <person name="McGill C.J."/>
            <person name="Rodriguez I.M."/>
            <person name="Rodriguez B."/>
            <person name="Murad R."/>
            <person name="Mortazavi A."/>
        </authorList>
    </citation>
    <scope>NUCLEOTIDE SEQUENCE [LARGE SCALE GENOMIC DNA]</scope>
    <source>
        <strain evidence="1 2">ALL</strain>
    </source>
</reference>
<dbReference type="AlphaFoldDB" id="A0A4U5PFG9"/>
<name>A0A4U5PFG9_STECR</name>
<protein>
    <submittedName>
        <fullName evidence="1">Uncharacterized protein</fullName>
    </submittedName>
</protein>
<dbReference type="Proteomes" id="UP000298663">
    <property type="component" value="Unassembled WGS sequence"/>
</dbReference>
<evidence type="ECO:0000313" key="1">
    <source>
        <dbReference type="EMBL" id="TKR95180.1"/>
    </source>
</evidence>
<accession>A0A4U5PFG9</accession>
<proteinExistence type="predicted"/>
<organism evidence="1 2">
    <name type="scientific">Steinernema carpocapsae</name>
    <name type="common">Entomopathogenic nematode</name>
    <dbReference type="NCBI Taxonomy" id="34508"/>
    <lineage>
        <taxon>Eukaryota</taxon>
        <taxon>Metazoa</taxon>
        <taxon>Ecdysozoa</taxon>
        <taxon>Nematoda</taxon>
        <taxon>Chromadorea</taxon>
        <taxon>Rhabditida</taxon>
        <taxon>Tylenchina</taxon>
        <taxon>Panagrolaimomorpha</taxon>
        <taxon>Strongyloidoidea</taxon>
        <taxon>Steinernematidae</taxon>
        <taxon>Steinernema</taxon>
    </lineage>
</organism>
<gene>
    <name evidence="1" type="ORF">L596_009382</name>
</gene>
<reference evidence="1 2" key="1">
    <citation type="journal article" date="2015" name="Genome Biol.">
        <title>Comparative genomics of Steinernema reveals deeply conserved gene regulatory networks.</title>
        <authorList>
            <person name="Dillman A.R."/>
            <person name="Macchietto M."/>
            <person name="Porter C.F."/>
            <person name="Rogers A."/>
            <person name="Williams B."/>
            <person name="Antoshechkin I."/>
            <person name="Lee M.M."/>
            <person name="Goodwin Z."/>
            <person name="Lu X."/>
            <person name="Lewis E.E."/>
            <person name="Goodrich-Blair H."/>
            <person name="Stock S.P."/>
            <person name="Adams B.J."/>
            <person name="Sternberg P.W."/>
            <person name="Mortazavi A."/>
        </authorList>
    </citation>
    <scope>NUCLEOTIDE SEQUENCE [LARGE SCALE GENOMIC DNA]</scope>
    <source>
        <strain evidence="1 2">ALL</strain>
    </source>
</reference>
<evidence type="ECO:0000313" key="2">
    <source>
        <dbReference type="Proteomes" id="UP000298663"/>
    </source>
</evidence>
<dbReference type="EMBL" id="AZBU02000002">
    <property type="protein sequence ID" value="TKR95180.1"/>
    <property type="molecule type" value="Genomic_DNA"/>
</dbReference>